<dbReference type="InterPro" id="IPR021707">
    <property type="entry name" value="DUF3290"/>
</dbReference>
<accession>A0A0R2GVG4</accession>
<dbReference type="EMBL" id="JQBA01000009">
    <property type="protein sequence ID" value="KRN44801.1"/>
    <property type="molecule type" value="Genomic_DNA"/>
</dbReference>
<comment type="caution">
    <text evidence="2">The sequence shown here is derived from an EMBL/GenBank/DDBJ whole genome shotgun (WGS) entry which is preliminary data.</text>
</comment>
<feature type="transmembrane region" description="Helical" evidence="1">
    <location>
        <begin position="50"/>
        <end position="66"/>
    </location>
</feature>
<name>A0A0R2GVG4_9LACO</name>
<keyword evidence="3" id="KW-1185">Reference proteome</keyword>
<dbReference type="eggNOG" id="ENOG5032ZGB">
    <property type="taxonomic scope" value="Bacteria"/>
</dbReference>
<dbReference type="Proteomes" id="UP000051639">
    <property type="component" value="Unassembled WGS sequence"/>
</dbReference>
<evidence type="ECO:0000256" key="1">
    <source>
        <dbReference type="SAM" id="Phobius"/>
    </source>
</evidence>
<evidence type="ECO:0008006" key="4">
    <source>
        <dbReference type="Google" id="ProtNLM"/>
    </source>
</evidence>
<dbReference type="PATRIC" id="fig|148604.4.peg.2106"/>
<evidence type="ECO:0000313" key="2">
    <source>
        <dbReference type="EMBL" id="KRN44801.1"/>
    </source>
</evidence>
<dbReference type="RefSeq" id="WP_056994052.1">
    <property type="nucleotide sequence ID" value="NZ_JQBA01000009.1"/>
</dbReference>
<organism evidence="2 3">
    <name type="scientific">Limosilactobacillus ingluviei</name>
    <dbReference type="NCBI Taxonomy" id="148604"/>
    <lineage>
        <taxon>Bacteria</taxon>
        <taxon>Bacillati</taxon>
        <taxon>Bacillota</taxon>
        <taxon>Bacilli</taxon>
        <taxon>Lactobacillales</taxon>
        <taxon>Lactobacillaceae</taxon>
        <taxon>Limosilactobacillus</taxon>
    </lineage>
</organism>
<proteinExistence type="predicted"/>
<evidence type="ECO:0000313" key="3">
    <source>
        <dbReference type="Proteomes" id="UP000051639"/>
    </source>
</evidence>
<keyword evidence="1" id="KW-0472">Membrane</keyword>
<dbReference type="Pfam" id="PF11694">
    <property type="entry name" value="DUF3290"/>
    <property type="match status" value="1"/>
</dbReference>
<feature type="transmembrane region" description="Helical" evidence="1">
    <location>
        <begin position="15"/>
        <end position="38"/>
    </location>
</feature>
<gene>
    <name evidence="2" type="ORF">IV41_GL002036</name>
</gene>
<dbReference type="STRING" id="1203076.GCA_000312405_01124"/>
<dbReference type="OrthoDB" id="3191971at2"/>
<reference evidence="2 3" key="1">
    <citation type="journal article" date="2015" name="Genome Announc.">
        <title>Expanding the biotechnology potential of lactobacilli through comparative genomics of 213 strains and associated genera.</title>
        <authorList>
            <person name="Sun Z."/>
            <person name="Harris H.M."/>
            <person name="McCann A."/>
            <person name="Guo C."/>
            <person name="Argimon S."/>
            <person name="Zhang W."/>
            <person name="Yang X."/>
            <person name="Jeffery I.B."/>
            <person name="Cooney J.C."/>
            <person name="Kagawa T.F."/>
            <person name="Liu W."/>
            <person name="Song Y."/>
            <person name="Salvetti E."/>
            <person name="Wrobel A."/>
            <person name="Rasinkangas P."/>
            <person name="Parkhill J."/>
            <person name="Rea M.C."/>
            <person name="O'Sullivan O."/>
            <person name="Ritari J."/>
            <person name="Douillard F.P."/>
            <person name="Paul Ross R."/>
            <person name="Yang R."/>
            <person name="Briner A.E."/>
            <person name="Felis G.E."/>
            <person name="de Vos W.M."/>
            <person name="Barrangou R."/>
            <person name="Klaenhammer T.R."/>
            <person name="Caufield P.W."/>
            <person name="Cui Y."/>
            <person name="Zhang H."/>
            <person name="O'Toole P.W."/>
        </authorList>
    </citation>
    <scope>NUCLEOTIDE SEQUENCE [LARGE SCALE GENOMIC DNA]</scope>
    <source>
        <strain evidence="2 3">DSM 14792</strain>
    </source>
</reference>
<dbReference type="AlphaFoldDB" id="A0A0R2GVG4"/>
<protein>
    <recommendedName>
        <fullName evidence="4">DUF3290 domain-containing protein</fullName>
    </recommendedName>
</protein>
<sequence length="153" mass="17683">MTFYTYDYLQAQQHVTQWVVALGLVLLLLGTLVGAWRYFRQRYRTRSRDLSIIMVLLMAVLLGIQWEHYLTSRTTAAQSSQLLPFIQAVAVDHHLKPDQVLVNSTTLADGMIIRFQKRDYQVHLNADNNSYTLTRAHVINHQVIVKDAEAKNE</sequence>
<keyword evidence="1" id="KW-0812">Transmembrane</keyword>
<keyword evidence="1" id="KW-1133">Transmembrane helix</keyword>